<sequence length="83" mass="9303">MTSMSVASINAELCFLYDVVDTLEGQGIDLVKLKDQYSKSKPQTTSLKFEIKACLQAPWPWQNGFLDQNPRVLCERVAILGPL</sequence>
<proteinExistence type="predicted"/>
<reference evidence="1" key="1">
    <citation type="journal article" date="2023" name="G3 (Bethesda)">
        <title>A reference genome for the long-term kleptoplast-retaining sea slug Elysia crispata morphotype clarki.</title>
        <authorList>
            <person name="Eastman K.E."/>
            <person name="Pendleton A.L."/>
            <person name="Shaikh M.A."/>
            <person name="Suttiyut T."/>
            <person name="Ogas R."/>
            <person name="Tomko P."/>
            <person name="Gavelis G."/>
            <person name="Widhalm J.R."/>
            <person name="Wisecaver J.H."/>
        </authorList>
    </citation>
    <scope>NUCLEOTIDE SEQUENCE</scope>
    <source>
        <strain evidence="1">ECLA1</strain>
    </source>
</reference>
<accession>A0AAE0Y5F3</accession>
<organism evidence="1 2">
    <name type="scientific">Elysia crispata</name>
    <name type="common">lettuce slug</name>
    <dbReference type="NCBI Taxonomy" id="231223"/>
    <lineage>
        <taxon>Eukaryota</taxon>
        <taxon>Metazoa</taxon>
        <taxon>Spiralia</taxon>
        <taxon>Lophotrochozoa</taxon>
        <taxon>Mollusca</taxon>
        <taxon>Gastropoda</taxon>
        <taxon>Heterobranchia</taxon>
        <taxon>Euthyneura</taxon>
        <taxon>Panpulmonata</taxon>
        <taxon>Sacoglossa</taxon>
        <taxon>Placobranchoidea</taxon>
        <taxon>Plakobranchidae</taxon>
        <taxon>Elysia</taxon>
    </lineage>
</organism>
<protein>
    <submittedName>
        <fullName evidence="1">Uncharacterized protein</fullName>
    </submittedName>
</protein>
<comment type="caution">
    <text evidence="1">The sequence shown here is derived from an EMBL/GenBank/DDBJ whole genome shotgun (WGS) entry which is preliminary data.</text>
</comment>
<dbReference type="Proteomes" id="UP001283361">
    <property type="component" value="Unassembled WGS sequence"/>
</dbReference>
<evidence type="ECO:0000313" key="1">
    <source>
        <dbReference type="EMBL" id="KAK3733177.1"/>
    </source>
</evidence>
<dbReference type="AlphaFoldDB" id="A0AAE0Y5F3"/>
<evidence type="ECO:0000313" key="2">
    <source>
        <dbReference type="Proteomes" id="UP001283361"/>
    </source>
</evidence>
<name>A0AAE0Y5F3_9GAST</name>
<gene>
    <name evidence="1" type="ORF">RRG08_046098</name>
</gene>
<keyword evidence="2" id="KW-1185">Reference proteome</keyword>
<dbReference type="EMBL" id="JAWDGP010006910">
    <property type="protein sequence ID" value="KAK3733177.1"/>
    <property type="molecule type" value="Genomic_DNA"/>
</dbReference>